<dbReference type="EMBL" id="CP018632">
    <property type="protein sequence ID" value="ASJ71399.1"/>
    <property type="molecule type" value="Genomic_DNA"/>
</dbReference>
<dbReference type="KEGG" id="gai:IMCC3135_06460"/>
<keyword evidence="1" id="KW-0812">Transmembrane</keyword>
<evidence type="ECO:0000256" key="1">
    <source>
        <dbReference type="SAM" id="Phobius"/>
    </source>
</evidence>
<feature type="transmembrane region" description="Helical" evidence="1">
    <location>
        <begin position="12"/>
        <end position="31"/>
    </location>
</feature>
<protein>
    <submittedName>
        <fullName evidence="2">Uncharacterized protein</fullName>
    </submittedName>
</protein>
<evidence type="ECO:0000313" key="2">
    <source>
        <dbReference type="EMBL" id="ASJ71399.1"/>
    </source>
</evidence>
<dbReference type="Proteomes" id="UP000250079">
    <property type="component" value="Chromosome"/>
</dbReference>
<evidence type="ECO:0000313" key="3">
    <source>
        <dbReference type="Proteomes" id="UP000250079"/>
    </source>
</evidence>
<name>A0A2Z2NJP0_9GAMM</name>
<reference evidence="2 3" key="1">
    <citation type="submission" date="2016-12" db="EMBL/GenBank/DDBJ databases">
        <authorList>
            <person name="Song W.-J."/>
            <person name="Kurnit D.M."/>
        </authorList>
    </citation>
    <scope>NUCLEOTIDE SEQUENCE [LARGE SCALE GENOMIC DNA]</scope>
    <source>
        <strain evidence="2 3">IMCC3135</strain>
    </source>
</reference>
<keyword evidence="1" id="KW-0472">Membrane</keyword>
<sequence>MNELLELQTGQVAFITGLMSGFSLSIAAHVLRYGIRSRMAQLVFLLWAGWQPGLSEC</sequence>
<dbReference type="RefSeq" id="WP_205737933.1">
    <property type="nucleotide sequence ID" value="NZ_CP018632.1"/>
</dbReference>
<dbReference type="AlphaFoldDB" id="A0A2Z2NJP0"/>
<proteinExistence type="predicted"/>
<keyword evidence="3" id="KW-1185">Reference proteome</keyword>
<organism evidence="2 3">
    <name type="scientific">Granulosicoccus antarcticus IMCC3135</name>
    <dbReference type="NCBI Taxonomy" id="1192854"/>
    <lineage>
        <taxon>Bacteria</taxon>
        <taxon>Pseudomonadati</taxon>
        <taxon>Pseudomonadota</taxon>
        <taxon>Gammaproteobacteria</taxon>
        <taxon>Chromatiales</taxon>
        <taxon>Granulosicoccaceae</taxon>
        <taxon>Granulosicoccus</taxon>
    </lineage>
</organism>
<accession>A0A2Z2NJP0</accession>
<gene>
    <name evidence="2" type="ORF">IMCC3135_06460</name>
</gene>
<keyword evidence="1" id="KW-1133">Transmembrane helix</keyword>